<proteinExistence type="predicted"/>
<feature type="compositionally biased region" description="Polar residues" evidence="1">
    <location>
        <begin position="64"/>
        <end position="83"/>
    </location>
</feature>
<organism evidence="2 3">
    <name type="scientific">Aphanothece sacrum FPU1</name>
    <dbReference type="NCBI Taxonomy" id="1920663"/>
    <lineage>
        <taxon>Bacteria</taxon>
        <taxon>Bacillati</taxon>
        <taxon>Cyanobacteriota</taxon>
        <taxon>Cyanophyceae</taxon>
        <taxon>Oscillatoriophycideae</taxon>
        <taxon>Chroococcales</taxon>
        <taxon>Aphanothecaceae</taxon>
        <taxon>Aphanothece</taxon>
    </lineage>
</organism>
<accession>A0A401IDF0</accession>
<dbReference type="Proteomes" id="UP000287247">
    <property type="component" value="Unassembled WGS sequence"/>
</dbReference>
<reference evidence="3" key="1">
    <citation type="submission" date="2017-05" db="EMBL/GenBank/DDBJ databases">
        <title>Physiological properties and genetic analysis related to exopolysaccharide production of fresh-water unicellular cyanobacterium Aphanothece sacrum, Suizenji Nori, that has been cultured as a food source in Japan.</title>
        <authorList>
            <person name="Kanesaki Y."/>
            <person name="Yoshikawa S."/>
            <person name="Ohki K."/>
        </authorList>
    </citation>
    <scope>NUCLEOTIDE SEQUENCE [LARGE SCALE GENOMIC DNA]</scope>
    <source>
        <strain evidence="3">FPU1</strain>
    </source>
</reference>
<feature type="region of interest" description="Disordered" evidence="1">
    <location>
        <begin position="62"/>
        <end position="83"/>
    </location>
</feature>
<name>A0A401IDF0_APHSA</name>
<dbReference type="EMBL" id="BDQK01000001">
    <property type="protein sequence ID" value="GBF79256.1"/>
    <property type="molecule type" value="Genomic_DNA"/>
</dbReference>
<keyword evidence="3" id="KW-1185">Reference proteome</keyword>
<sequence>MNQANEIQKQQYQRFTEIFEQGKQRYIEAVGHSKGYIPGVKGKDYLSDEEREEAKQLIQEIFEKSNSQKPRTISSKLSQNVSL</sequence>
<dbReference type="RefSeq" id="WP_227873642.1">
    <property type="nucleotide sequence ID" value="NZ_BDQK01000001.1"/>
</dbReference>
<gene>
    <name evidence="2" type="ORF">AsFPU1_0649</name>
</gene>
<evidence type="ECO:0000256" key="1">
    <source>
        <dbReference type="SAM" id="MobiDB-lite"/>
    </source>
</evidence>
<dbReference type="AlphaFoldDB" id="A0A401IDF0"/>
<protein>
    <submittedName>
        <fullName evidence="2">Uncharacterized protein</fullName>
    </submittedName>
</protein>
<comment type="caution">
    <text evidence="2">The sequence shown here is derived from an EMBL/GenBank/DDBJ whole genome shotgun (WGS) entry which is preliminary data.</text>
</comment>
<evidence type="ECO:0000313" key="3">
    <source>
        <dbReference type="Proteomes" id="UP000287247"/>
    </source>
</evidence>
<evidence type="ECO:0000313" key="2">
    <source>
        <dbReference type="EMBL" id="GBF79256.1"/>
    </source>
</evidence>